<dbReference type="RefSeq" id="WP_220339290.1">
    <property type="nucleotide sequence ID" value="NZ_JAEUAX010000003.1"/>
</dbReference>
<evidence type="ECO:0000256" key="4">
    <source>
        <dbReference type="ARBA" id="ARBA00013186"/>
    </source>
</evidence>
<protein>
    <recommendedName>
        <fullName evidence="4">L-ribulose-5-phosphate 4-epimerase</fullName>
        <ecNumber evidence="4">5.1.3.4</ecNumber>
    </recommendedName>
</protein>
<evidence type="ECO:0000256" key="5">
    <source>
        <dbReference type="ARBA" id="ARBA00022723"/>
    </source>
</evidence>
<evidence type="ECO:0000256" key="7">
    <source>
        <dbReference type="SAM" id="MobiDB-lite"/>
    </source>
</evidence>
<dbReference type="Proteomes" id="UP000777440">
    <property type="component" value="Unassembled WGS sequence"/>
</dbReference>
<dbReference type="EMBL" id="JAEUAX010000003">
    <property type="protein sequence ID" value="MBW9109734.1"/>
    <property type="molecule type" value="Genomic_DNA"/>
</dbReference>
<feature type="domain" description="Class II aldolase/adducin N-terminal" evidence="8">
    <location>
        <begin position="28"/>
        <end position="210"/>
    </location>
</feature>
<dbReference type="PANTHER" id="PTHR22789">
    <property type="entry name" value="FUCULOSE PHOSPHATE ALDOLASE"/>
    <property type="match status" value="1"/>
</dbReference>
<gene>
    <name evidence="9" type="ORF">JNB61_08115</name>
</gene>
<dbReference type="EC" id="5.1.3.4" evidence="4"/>
<comment type="similarity">
    <text evidence="3">Belongs to the aldolase class II family. AraD/FucA subfamily.</text>
</comment>
<sequence length="269" mass="27641">MTHGRDAELRERYVSGVRTEVAIARTRSDVAAAHAELVSAGAIHAAGGAVSGRIPGADLFVVTPAGIRVQDVAPENLVLCDLDGAVIAGTPGSKGRPHGQARLHGHVYAFSSAIGGIVSSAAPYTSAWAARGESIPCALATIAEEFGGPVPLVPEAGSDEDAGRALTDALLGGRAPVAILPARGAIAVGSNVDDAARVASFTEEVARIVHLARDHGAVLALPQDQIERLYESHRAPTPEPADRGAPATHSHTSRSTTEERSKTKTSTSR</sequence>
<evidence type="ECO:0000313" key="10">
    <source>
        <dbReference type="Proteomes" id="UP000777440"/>
    </source>
</evidence>
<name>A0ABS7HWI7_9MICO</name>
<evidence type="ECO:0000256" key="3">
    <source>
        <dbReference type="ARBA" id="ARBA00010037"/>
    </source>
</evidence>
<feature type="region of interest" description="Disordered" evidence="7">
    <location>
        <begin position="229"/>
        <end position="269"/>
    </location>
</feature>
<evidence type="ECO:0000256" key="1">
    <source>
        <dbReference type="ARBA" id="ARBA00001726"/>
    </source>
</evidence>
<keyword evidence="6" id="KW-0862">Zinc</keyword>
<organism evidence="9 10">
    <name type="scientific">Microbacterium ureisolvens</name>
    <dbReference type="NCBI Taxonomy" id="2781186"/>
    <lineage>
        <taxon>Bacteria</taxon>
        <taxon>Bacillati</taxon>
        <taxon>Actinomycetota</taxon>
        <taxon>Actinomycetes</taxon>
        <taxon>Micrococcales</taxon>
        <taxon>Microbacteriaceae</taxon>
        <taxon>Microbacterium</taxon>
    </lineage>
</organism>
<proteinExistence type="inferred from homology"/>
<dbReference type="Gene3D" id="3.40.225.10">
    <property type="entry name" value="Class II aldolase/adducin N-terminal domain"/>
    <property type="match status" value="1"/>
</dbReference>
<evidence type="ECO:0000259" key="8">
    <source>
        <dbReference type="SMART" id="SM01007"/>
    </source>
</evidence>
<dbReference type="InterPro" id="IPR050197">
    <property type="entry name" value="Aldolase_class_II_sugar_metab"/>
</dbReference>
<comment type="caution">
    <text evidence="9">The sequence shown here is derived from an EMBL/GenBank/DDBJ whole genome shotgun (WGS) entry which is preliminary data.</text>
</comment>
<evidence type="ECO:0000256" key="6">
    <source>
        <dbReference type="ARBA" id="ARBA00022833"/>
    </source>
</evidence>
<dbReference type="PANTHER" id="PTHR22789:SF8">
    <property type="entry name" value="L-RIBULOSE-5-PHOSPHATE 4-EPIMERASE SGBE"/>
    <property type="match status" value="1"/>
</dbReference>
<dbReference type="Pfam" id="PF00596">
    <property type="entry name" value="Aldolase_II"/>
    <property type="match status" value="1"/>
</dbReference>
<dbReference type="InterPro" id="IPR001303">
    <property type="entry name" value="Aldolase_II/adducin_N"/>
</dbReference>
<dbReference type="InterPro" id="IPR036409">
    <property type="entry name" value="Aldolase_II/adducin_N_sf"/>
</dbReference>
<evidence type="ECO:0000313" key="9">
    <source>
        <dbReference type="EMBL" id="MBW9109734.1"/>
    </source>
</evidence>
<keyword evidence="10" id="KW-1185">Reference proteome</keyword>
<dbReference type="SUPFAM" id="SSF53639">
    <property type="entry name" value="AraD/HMP-PK domain-like"/>
    <property type="match status" value="1"/>
</dbReference>
<dbReference type="SMART" id="SM01007">
    <property type="entry name" value="Aldolase_II"/>
    <property type="match status" value="1"/>
</dbReference>
<evidence type="ECO:0000256" key="2">
    <source>
        <dbReference type="ARBA" id="ARBA00001947"/>
    </source>
</evidence>
<comment type="cofactor">
    <cofactor evidence="2">
        <name>Zn(2+)</name>
        <dbReference type="ChEBI" id="CHEBI:29105"/>
    </cofactor>
</comment>
<accession>A0ABS7HWI7</accession>
<keyword evidence="5" id="KW-0479">Metal-binding</keyword>
<comment type="catalytic activity">
    <reaction evidence="1">
        <text>L-ribulose 5-phosphate = D-xylulose 5-phosphate</text>
        <dbReference type="Rhea" id="RHEA:22368"/>
        <dbReference type="ChEBI" id="CHEBI:57737"/>
        <dbReference type="ChEBI" id="CHEBI:58226"/>
        <dbReference type="EC" id="5.1.3.4"/>
    </reaction>
</comment>
<feature type="compositionally biased region" description="Basic and acidic residues" evidence="7">
    <location>
        <begin position="229"/>
        <end position="242"/>
    </location>
</feature>
<reference evidence="9 10" key="1">
    <citation type="journal article" date="2021" name="MBio">
        <title>Poor Competitiveness of Bradyrhizobium in Pigeon Pea Root Colonization in Indian Soils.</title>
        <authorList>
            <person name="Chalasani D."/>
            <person name="Basu A."/>
            <person name="Pullabhotla S.V.S.R.N."/>
            <person name="Jorrin B."/>
            <person name="Neal A.L."/>
            <person name="Poole P.S."/>
            <person name="Podile A.R."/>
            <person name="Tkacz A."/>
        </authorList>
    </citation>
    <scope>NUCLEOTIDE SEQUENCE [LARGE SCALE GENOMIC DNA]</scope>
    <source>
        <strain evidence="9 10">HU12</strain>
    </source>
</reference>